<dbReference type="PRINTS" id="PR00385">
    <property type="entry name" value="P450"/>
</dbReference>
<sequence>MCSRNMWVALLYTIITLFVIRILYEARRDRSLPPGPRRLPLIGNLHQAPTHLPWLTYHKWFQQWGPIISLQLGGSTVVILGSASVAHDLLNKRSGIYSDRPRLVMAGDCMTKGMHTLMRPYNDRYLLHQRMDAPVVSPRAAATYTPLQDLESKQLLANFVRHAAERPGAPADFGYAFELYSYSVSYMAGFGIRITSEDPQHIADAKRVIENMAYACQPGAWIVDALPFLNSLPRALAPWKKTADALFRVESTSHARNVGAGLKSKSWNWARELRASKEAQEMSDLEFAYNVGILVDAGLETTSAVLEVFVLACLAQPRFVELAQRELDEVVGRERLPGFADRESLPYMRACVEETLRWRHIAPGGIPHATLEEDHYMGYRIPKGAVVLPVHWSMHLEEDVYSSPWSFQPERWLGQPEGKSFGFGRRICAGRFVARNSLFILIARLLWAFNIKHAVDRKTGRSIEVDDKAFGNAVISKPHQFSAVFEPRTERHREIVEEAWGKQEKDADVLLNGIRNHQIAIGLNIRSKT</sequence>
<accession>A0ABQ8G034</accession>
<dbReference type="Gene3D" id="1.10.630.10">
    <property type="entry name" value="Cytochrome P450"/>
    <property type="match status" value="1"/>
</dbReference>
<evidence type="ECO:0000256" key="2">
    <source>
        <dbReference type="ARBA" id="ARBA00010617"/>
    </source>
</evidence>
<dbReference type="PROSITE" id="PS00086">
    <property type="entry name" value="CYTOCHROME_P450"/>
    <property type="match status" value="1"/>
</dbReference>
<dbReference type="Pfam" id="PF00067">
    <property type="entry name" value="p450"/>
    <property type="match status" value="1"/>
</dbReference>
<keyword evidence="9" id="KW-0472">Membrane</keyword>
<keyword evidence="3 8" id="KW-0349">Heme</keyword>
<dbReference type="InterPro" id="IPR036396">
    <property type="entry name" value="Cyt_P450_sf"/>
</dbReference>
<evidence type="ECO:0000313" key="11">
    <source>
        <dbReference type="Proteomes" id="UP000774617"/>
    </source>
</evidence>
<evidence type="ECO:0000256" key="3">
    <source>
        <dbReference type="ARBA" id="ARBA00022617"/>
    </source>
</evidence>
<keyword evidence="9" id="KW-0812">Transmembrane</keyword>
<gene>
    <name evidence="10" type="ORF">B0J12DRAFT_632723</name>
</gene>
<keyword evidence="6 8" id="KW-0408">Iron</keyword>
<dbReference type="PRINTS" id="PR00463">
    <property type="entry name" value="EP450I"/>
</dbReference>
<reference evidence="10 11" key="1">
    <citation type="journal article" date="2021" name="Nat. Commun.">
        <title>Genetic determinants of endophytism in the Arabidopsis root mycobiome.</title>
        <authorList>
            <person name="Mesny F."/>
            <person name="Miyauchi S."/>
            <person name="Thiergart T."/>
            <person name="Pickel B."/>
            <person name="Atanasova L."/>
            <person name="Karlsson M."/>
            <person name="Huettel B."/>
            <person name="Barry K.W."/>
            <person name="Haridas S."/>
            <person name="Chen C."/>
            <person name="Bauer D."/>
            <person name="Andreopoulos W."/>
            <person name="Pangilinan J."/>
            <person name="LaButti K."/>
            <person name="Riley R."/>
            <person name="Lipzen A."/>
            <person name="Clum A."/>
            <person name="Drula E."/>
            <person name="Henrissat B."/>
            <person name="Kohler A."/>
            <person name="Grigoriev I.V."/>
            <person name="Martin F.M."/>
            <person name="Hacquard S."/>
        </authorList>
    </citation>
    <scope>NUCLEOTIDE SEQUENCE [LARGE SCALE GENOMIC DNA]</scope>
    <source>
        <strain evidence="10 11">MPI-SDFR-AT-0080</strain>
    </source>
</reference>
<comment type="caution">
    <text evidence="10">The sequence shown here is derived from an EMBL/GenBank/DDBJ whole genome shotgun (WGS) entry which is preliminary data.</text>
</comment>
<evidence type="ECO:0000256" key="9">
    <source>
        <dbReference type="SAM" id="Phobius"/>
    </source>
</evidence>
<dbReference type="InterPro" id="IPR050364">
    <property type="entry name" value="Cytochrome_P450_fung"/>
</dbReference>
<evidence type="ECO:0000256" key="5">
    <source>
        <dbReference type="ARBA" id="ARBA00023002"/>
    </source>
</evidence>
<dbReference type="PANTHER" id="PTHR46300:SF1">
    <property type="entry name" value="P450, PUTATIVE (EUROFUNG)-RELATED"/>
    <property type="match status" value="1"/>
</dbReference>
<dbReference type="Proteomes" id="UP000774617">
    <property type="component" value="Unassembled WGS sequence"/>
</dbReference>
<dbReference type="InterPro" id="IPR001128">
    <property type="entry name" value="Cyt_P450"/>
</dbReference>
<evidence type="ECO:0000256" key="8">
    <source>
        <dbReference type="RuleBase" id="RU000461"/>
    </source>
</evidence>
<dbReference type="InterPro" id="IPR017972">
    <property type="entry name" value="Cyt_P450_CS"/>
</dbReference>
<dbReference type="PANTHER" id="PTHR46300">
    <property type="entry name" value="P450, PUTATIVE (EUROFUNG)-RELATED-RELATED"/>
    <property type="match status" value="1"/>
</dbReference>
<keyword evidence="7 8" id="KW-0503">Monooxygenase</keyword>
<evidence type="ECO:0000256" key="7">
    <source>
        <dbReference type="ARBA" id="ARBA00023033"/>
    </source>
</evidence>
<dbReference type="SUPFAM" id="SSF48264">
    <property type="entry name" value="Cytochrome P450"/>
    <property type="match status" value="1"/>
</dbReference>
<evidence type="ECO:0000313" key="10">
    <source>
        <dbReference type="EMBL" id="KAH7032366.1"/>
    </source>
</evidence>
<keyword evidence="4 8" id="KW-0479">Metal-binding</keyword>
<name>A0ABQ8G034_9PEZI</name>
<dbReference type="CDD" id="cd11065">
    <property type="entry name" value="CYP64-like"/>
    <property type="match status" value="1"/>
</dbReference>
<comment type="similarity">
    <text evidence="2 8">Belongs to the cytochrome P450 family.</text>
</comment>
<protein>
    <submittedName>
        <fullName evidence="10">Cytochrome P450</fullName>
    </submittedName>
</protein>
<comment type="cofactor">
    <cofactor evidence="1">
        <name>heme</name>
        <dbReference type="ChEBI" id="CHEBI:30413"/>
    </cofactor>
</comment>
<keyword evidence="5 8" id="KW-0560">Oxidoreductase</keyword>
<evidence type="ECO:0000256" key="4">
    <source>
        <dbReference type="ARBA" id="ARBA00022723"/>
    </source>
</evidence>
<keyword evidence="9" id="KW-1133">Transmembrane helix</keyword>
<proteinExistence type="inferred from homology"/>
<evidence type="ECO:0000256" key="1">
    <source>
        <dbReference type="ARBA" id="ARBA00001971"/>
    </source>
</evidence>
<evidence type="ECO:0000256" key="6">
    <source>
        <dbReference type="ARBA" id="ARBA00023004"/>
    </source>
</evidence>
<feature type="transmembrane region" description="Helical" evidence="9">
    <location>
        <begin position="6"/>
        <end position="24"/>
    </location>
</feature>
<dbReference type="InterPro" id="IPR002401">
    <property type="entry name" value="Cyt_P450_E_grp-I"/>
</dbReference>
<keyword evidence="11" id="KW-1185">Reference proteome</keyword>
<dbReference type="EMBL" id="JAGTJR010000040">
    <property type="protein sequence ID" value="KAH7032366.1"/>
    <property type="molecule type" value="Genomic_DNA"/>
</dbReference>
<organism evidence="10 11">
    <name type="scientific">Macrophomina phaseolina</name>
    <dbReference type="NCBI Taxonomy" id="35725"/>
    <lineage>
        <taxon>Eukaryota</taxon>
        <taxon>Fungi</taxon>
        <taxon>Dikarya</taxon>
        <taxon>Ascomycota</taxon>
        <taxon>Pezizomycotina</taxon>
        <taxon>Dothideomycetes</taxon>
        <taxon>Dothideomycetes incertae sedis</taxon>
        <taxon>Botryosphaeriales</taxon>
        <taxon>Botryosphaeriaceae</taxon>
        <taxon>Macrophomina</taxon>
    </lineage>
</organism>